<evidence type="ECO:0000256" key="2">
    <source>
        <dbReference type="ARBA" id="ARBA00007613"/>
    </source>
</evidence>
<dbReference type="GO" id="GO:1990281">
    <property type="term" value="C:efflux pump complex"/>
    <property type="evidence" value="ECO:0007669"/>
    <property type="project" value="TreeGrafter"/>
</dbReference>
<dbReference type="KEGG" id="fop:FNB79_08505"/>
<keyword evidence="7" id="KW-0998">Cell outer membrane</keyword>
<dbReference type="PANTHER" id="PTHR30026">
    <property type="entry name" value="OUTER MEMBRANE PROTEIN TOLC"/>
    <property type="match status" value="1"/>
</dbReference>
<dbReference type="InterPro" id="IPR003423">
    <property type="entry name" value="OMP_efflux"/>
</dbReference>
<name>A0A516GR73_9FLAO</name>
<comment type="similarity">
    <text evidence="2">Belongs to the outer membrane factor (OMF) (TC 1.B.17) family.</text>
</comment>
<sequence length="448" mass="50152">MHLNIMVNKLISQFSLLCVLLCIPIVITAQTSETLSLDKAKSLALSQNKLLEIQQEKVNELEFKKDETGANSLPMLYLTGNYAHAFNSDNIIIPQGALGTIGEYYIPGESLTIYEGKQDMFTGGLLAYQPLTQLLRVNNGVKAIEAQVEAERFKLKAAQAKIENNIEKLFYAIKIQEKKLEAAQTNINWVKAKLYDLESAVIAKETQEVNSIGLKADLADKKHKYLLEEIALENYLADLKTTLMLPDSINITLAEQPIEIYTLNSKNYYLNQANNNNELLGAKKQIEAADYGTKASKNAYLPDLGITGAVTYQNLISELPNTNYFLGVNLTWNVLGFVKHRAQLGESISKLNQAEAYAEHTETTLKADIEKGYRNAIQAKKLMEVALEAYNFRLEEYRIKTDGLETGLLTQKDVLETKYALDKAEQDAYASRLNFNMAVLDLNTLIGK</sequence>
<keyword evidence="9" id="KW-1185">Reference proteome</keyword>
<keyword evidence="4" id="KW-1134">Transmembrane beta strand</keyword>
<evidence type="ECO:0000313" key="8">
    <source>
        <dbReference type="EMBL" id="QDO94021.1"/>
    </source>
</evidence>
<dbReference type="AlphaFoldDB" id="A0A516GR73"/>
<dbReference type="GO" id="GO:0009279">
    <property type="term" value="C:cell outer membrane"/>
    <property type="evidence" value="ECO:0007669"/>
    <property type="project" value="UniProtKB-SubCell"/>
</dbReference>
<evidence type="ECO:0000256" key="5">
    <source>
        <dbReference type="ARBA" id="ARBA00022692"/>
    </source>
</evidence>
<organism evidence="8 9">
    <name type="scientific">Formosa sediminum</name>
    <dbReference type="NCBI Taxonomy" id="2594004"/>
    <lineage>
        <taxon>Bacteria</taxon>
        <taxon>Pseudomonadati</taxon>
        <taxon>Bacteroidota</taxon>
        <taxon>Flavobacteriia</taxon>
        <taxon>Flavobacteriales</taxon>
        <taxon>Flavobacteriaceae</taxon>
        <taxon>Formosa</taxon>
    </lineage>
</organism>
<dbReference type="OrthoDB" id="1413034at2"/>
<keyword evidence="5" id="KW-0812">Transmembrane</keyword>
<evidence type="ECO:0000256" key="6">
    <source>
        <dbReference type="ARBA" id="ARBA00023136"/>
    </source>
</evidence>
<dbReference type="Gene3D" id="1.20.1600.10">
    <property type="entry name" value="Outer membrane efflux proteins (OEP)"/>
    <property type="match status" value="1"/>
</dbReference>
<dbReference type="EMBL" id="CP041637">
    <property type="protein sequence ID" value="QDO94021.1"/>
    <property type="molecule type" value="Genomic_DNA"/>
</dbReference>
<dbReference type="Pfam" id="PF02321">
    <property type="entry name" value="OEP"/>
    <property type="match status" value="1"/>
</dbReference>
<dbReference type="GO" id="GO:0015562">
    <property type="term" value="F:efflux transmembrane transporter activity"/>
    <property type="evidence" value="ECO:0007669"/>
    <property type="project" value="InterPro"/>
</dbReference>
<dbReference type="InterPro" id="IPR051906">
    <property type="entry name" value="TolC-like"/>
</dbReference>
<keyword evidence="6" id="KW-0472">Membrane</keyword>
<dbReference type="SUPFAM" id="SSF56954">
    <property type="entry name" value="Outer membrane efflux proteins (OEP)"/>
    <property type="match status" value="1"/>
</dbReference>
<evidence type="ECO:0000256" key="4">
    <source>
        <dbReference type="ARBA" id="ARBA00022452"/>
    </source>
</evidence>
<dbReference type="Proteomes" id="UP000319209">
    <property type="component" value="Chromosome"/>
</dbReference>
<keyword evidence="3" id="KW-0813">Transport</keyword>
<comment type="subcellular location">
    <subcellularLocation>
        <location evidence="1">Cell outer membrane</location>
    </subcellularLocation>
</comment>
<evidence type="ECO:0000313" key="9">
    <source>
        <dbReference type="Proteomes" id="UP000319209"/>
    </source>
</evidence>
<evidence type="ECO:0000256" key="1">
    <source>
        <dbReference type="ARBA" id="ARBA00004442"/>
    </source>
</evidence>
<dbReference type="PANTHER" id="PTHR30026:SF20">
    <property type="entry name" value="OUTER MEMBRANE PROTEIN TOLC"/>
    <property type="match status" value="1"/>
</dbReference>
<dbReference type="GO" id="GO:0015288">
    <property type="term" value="F:porin activity"/>
    <property type="evidence" value="ECO:0007669"/>
    <property type="project" value="TreeGrafter"/>
</dbReference>
<evidence type="ECO:0000256" key="3">
    <source>
        <dbReference type="ARBA" id="ARBA00022448"/>
    </source>
</evidence>
<gene>
    <name evidence="8" type="ORF">FNB79_08505</name>
</gene>
<accession>A0A516GR73</accession>
<proteinExistence type="inferred from homology"/>
<reference evidence="8 9" key="1">
    <citation type="submission" date="2019-07" db="EMBL/GenBank/DDBJ databases">
        <title>Genome sequencing for Formosa sp. PS13.</title>
        <authorList>
            <person name="Park S.-J."/>
        </authorList>
    </citation>
    <scope>NUCLEOTIDE SEQUENCE [LARGE SCALE GENOMIC DNA]</scope>
    <source>
        <strain evidence="8 9">PS13</strain>
    </source>
</reference>
<evidence type="ECO:0000256" key="7">
    <source>
        <dbReference type="ARBA" id="ARBA00023237"/>
    </source>
</evidence>
<protein>
    <submittedName>
        <fullName evidence="8">TolC family protein</fullName>
    </submittedName>
</protein>